<proteinExistence type="predicted"/>
<protein>
    <submittedName>
        <fullName evidence="1">Uncharacterized protein</fullName>
    </submittedName>
</protein>
<dbReference type="EMBL" id="CM037153">
    <property type="protein sequence ID" value="KAH7856699.1"/>
    <property type="molecule type" value="Genomic_DNA"/>
</dbReference>
<keyword evidence="2" id="KW-1185">Reference proteome</keyword>
<name>A0ACB7YV16_9ERIC</name>
<accession>A0ACB7YV16</accession>
<evidence type="ECO:0000313" key="1">
    <source>
        <dbReference type="EMBL" id="KAH7856699.1"/>
    </source>
</evidence>
<reference evidence="1 2" key="1">
    <citation type="journal article" date="2021" name="Hortic Res">
        <title>High-quality reference genome and annotation aids understanding of berry development for evergreen blueberry (Vaccinium darrowii).</title>
        <authorList>
            <person name="Yu J."/>
            <person name="Hulse-Kemp A.M."/>
            <person name="Babiker E."/>
            <person name="Staton M."/>
        </authorList>
    </citation>
    <scope>NUCLEOTIDE SEQUENCE [LARGE SCALE GENOMIC DNA]</scope>
    <source>
        <strain evidence="2">cv. NJ 8807/NJ 8810</strain>
        <tissue evidence="1">Young leaf</tissue>
    </source>
</reference>
<dbReference type="Proteomes" id="UP000828048">
    <property type="component" value="Chromosome 3"/>
</dbReference>
<organism evidence="1 2">
    <name type="scientific">Vaccinium darrowii</name>
    <dbReference type="NCBI Taxonomy" id="229202"/>
    <lineage>
        <taxon>Eukaryota</taxon>
        <taxon>Viridiplantae</taxon>
        <taxon>Streptophyta</taxon>
        <taxon>Embryophyta</taxon>
        <taxon>Tracheophyta</taxon>
        <taxon>Spermatophyta</taxon>
        <taxon>Magnoliopsida</taxon>
        <taxon>eudicotyledons</taxon>
        <taxon>Gunneridae</taxon>
        <taxon>Pentapetalae</taxon>
        <taxon>asterids</taxon>
        <taxon>Ericales</taxon>
        <taxon>Ericaceae</taxon>
        <taxon>Vaccinioideae</taxon>
        <taxon>Vaccinieae</taxon>
        <taxon>Vaccinium</taxon>
    </lineage>
</organism>
<sequence length="359" mass="40945">MEGKILFYNIKRDKTKYLILCDDDGAIMFFHLNEDDVYVFVEEKGQSNETVSVFYPSTRESIVTDNFTSHGGLTIPNSSHGGTIAPCMQVTQVTNRCSQKMGLVPYLSENGSDIMTRKGQLFDSPDLFKQAITVFAEVLQGRQVVLVTDRNPSLLNGIIKRWDKMDTNPVEYFNNWIMPLRDLDIIQFMTRHVLKVTDMLVRNHVAIQSWKLPVGDKIEEDIKKAQFVARKYMHRPTSPTEFIVYNTQRKMFACLVSCRARWIPANLATGHKMKHLERVKLVVALVKSCVRDGLGGARVELKDPTGSAWGFEAEKANEVFEGKIKAGVCLIMREIVIWRHGKTTYLNITSRNLEGVFEE</sequence>
<evidence type="ECO:0000313" key="2">
    <source>
        <dbReference type="Proteomes" id="UP000828048"/>
    </source>
</evidence>
<comment type="caution">
    <text evidence="1">The sequence shown here is derived from an EMBL/GenBank/DDBJ whole genome shotgun (WGS) entry which is preliminary data.</text>
</comment>
<gene>
    <name evidence="1" type="ORF">Vadar_004418</name>
</gene>